<reference evidence="2" key="1">
    <citation type="submission" date="2019-12" db="EMBL/GenBank/DDBJ databases">
        <title>Genome sequencing and annotation of Brassica cretica.</title>
        <authorList>
            <person name="Studholme D.J."/>
            <person name="Sarris P."/>
        </authorList>
    </citation>
    <scope>NUCLEOTIDE SEQUENCE</scope>
    <source>
        <strain evidence="2">PFS-109/04</strain>
        <tissue evidence="2">Leaf</tissue>
    </source>
</reference>
<comment type="caution">
    <text evidence="2">The sequence shown here is derived from an EMBL/GenBank/DDBJ whole genome shotgun (WGS) entry which is preliminary data.</text>
</comment>
<dbReference type="AlphaFoldDB" id="A0A8S9SJ23"/>
<feature type="region of interest" description="Disordered" evidence="1">
    <location>
        <begin position="1"/>
        <end position="42"/>
    </location>
</feature>
<accession>A0A8S9SJ23</accession>
<evidence type="ECO:0000256" key="1">
    <source>
        <dbReference type="SAM" id="MobiDB-lite"/>
    </source>
</evidence>
<feature type="compositionally biased region" description="Basic and acidic residues" evidence="1">
    <location>
        <begin position="141"/>
        <end position="153"/>
    </location>
</feature>
<dbReference type="Proteomes" id="UP000712600">
    <property type="component" value="Unassembled WGS sequence"/>
</dbReference>
<gene>
    <name evidence="2" type="ORF">F2Q69_00035843</name>
</gene>
<evidence type="ECO:0008006" key="4">
    <source>
        <dbReference type="Google" id="ProtNLM"/>
    </source>
</evidence>
<feature type="compositionally biased region" description="Basic residues" evidence="1">
    <location>
        <begin position="10"/>
        <end position="20"/>
    </location>
</feature>
<protein>
    <recommendedName>
        <fullName evidence="4">Retrotransposon gag domain-containing protein</fullName>
    </recommendedName>
</protein>
<organism evidence="2 3">
    <name type="scientific">Brassica cretica</name>
    <name type="common">Mustard</name>
    <dbReference type="NCBI Taxonomy" id="69181"/>
    <lineage>
        <taxon>Eukaryota</taxon>
        <taxon>Viridiplantae</taxon>
        <taxon>Streptophyta</taxon>
        <taxon>Embryophyta</taxon>
        <taxon>Tracheophyta</taxon>
        <taxon>Spermatophyta</taxon>
        <taxon>Magnoliopsida</taxon>
        <taxon>eudicotyledons</taxon>
        <taxon>Gunneridae</taxon>
        <taxon>Pentapetalae</taxon>
        <taxon>rosids</taxon>
        <taxon>malvids</taxon>
        <taxon>Brassicales</taxon>
        <taxon>Brassicaceae</taxon>
        <taxon>Brassiceae</taxon>
        <taxon>Brassica</taxon>
    </lineage>
</organism>
<evidence type="ECO:0000313" key="2">
    <source>
        <dbReference type="EMBL" id="KAF3600764.1"/>
    </source>
</evidence>
<proteinExistence type="predicted"/>
<evidence type="ECO:0000313" key="3">
    <source>
        <dbReference type="Proteomes" id="UP000712600"/>
    </source>
</evidence>
<sequence length="378" mass="44152">MSRLEERSNMSRRKTQGRRPPHGETRFGDAPEAGYVEPKPLDPSWITSHQTSCTHEYLTHSYLDFKSTNDNERLRQAIKQLSGKAFSWWKRVHSAQGKSPEEVVTNWEDLERVMIRKYVTTLPTQETRRKYPRRFSNGVSKEAKKVVPKEGHKSLIQQDQIRPSQRQTTMYDQYQPDEEVHGEEEICRPRHVDQTQRKIRQTEISSKGYGPEVQKDKISISLLESKKIVQDTKLSMLLKEAKPVIRVSHQIPEKEPDPKFSHEPTPKWKPKIEQCVVQIPRLKSHQSFQIGHLGDTSDRRSVLGVYLDNQKAFVYETKFTRRLTHQGVIEAWNFKRSFMDQKFMNFTSQRFLILSICEYPTLEGDSSSGRRGLNQSPS</sequence>
<name>A0A8S9SJ23_BRACR</name>
<feature type="region of interest" description="Disordered" evidence="1">
    <location>
        <begin position="139"/>
        <end position="158"/>
    </location>
</feature>
<dbReference type="EMBL" id="QGKX02000004">
    <property type="protein sequence ID" value="KAF3600764.1"/>
    <property type="molecule type" value="Genomic_DNA"/>
</dbReference>